<dbReference type="InterPro" id="IPR005846">
    <property type="entry name" value="A-D-PHexomutase_a/b/a-III"/>
</dbReference>
<dbReference type="InterPro" id="IPR005843">
    <property type="entry name" value="A-D-PHexomutase_C"/>
</dbReference>
<dbReference type="GO" id="GO:0006166">
    <property type="term" value="P:purine ribonucleoside salvage"/>
    <property type="evidence" value="ECO:0007669"/>
    <property type="project" value="TreeGrafter"/>
</dbReference>
<evidence type="ECO:0000256" key="7">
    <source>
        <dbReference type="ARBA" id="ARBA00022526"/>
    </source>
</evidence>
<evidence type="ECO:0000256" key="5">
    <source>
        <dbReference type="ARBA" id="ARBA00010231"/>
    </source>
</evidence>
<dbReference type="InterPro" id="IPR036900">
    <property type="entry name" value="A-D-PHexomutase_C_sf"/>
</dbReference>
<dbReference type="AlphaFoldDB" id="A0A917WWM9"/>
<dbReference type="PRINTS" id="PR00509">
    <property type="entry name" value="PGMPMM"/>
</dbReference>
<proteinExistence type="inferred from homology"/>
<dbReference type="RefSeq" id="WP_117155666.1">
    <property type="nucleotide sequence ID" value="NZ_BMLG01000012.1"/>
</dbReference>
<evidence type="ECO:0000256" key="3">
    <source>
        <dbReference type="ARBA" id="ARBA00005164"/>
    </source>
</evidence>
<dbReference type="Gene3D" id="3.40.120.10">
    <property type="entry name" value="Alpha-D-Glucose-1,6-Bisphosphate, subunit A, domain 3"/>
    <property type="match status" value="3"/>
</dbReference>
<evidence type="ECO:0000256" key="12">
    <source>
        <dbReference type="ARBA" id="ARBA00039995"/>
    </source>
</evidence>
<evidence type="ECO:0000256" key="13">
    <source>
        <dbReference type="ARBA" id="ARBA00041398"/>
    </source>
</evidence>
<name>A0A917WWM9_9BACI</name>
<evidence type="ECO:0000256" key="10">
    <source>
        <dbReference type="ARBA" id="ARBA00022842"/>
    </source>
</evidence>
<comment type="cofactor">
    <cofactor evidence="2">
        <name>Mg(2+)</name>
        <dbReference type="ChEBI" id="CHEBI:18420"/>
    </cofactor>
</comment>
<dbReference type="PANTHER" id="PTHR45745">
    <property type="entry name" value="PHOSPHOMANNOMUTASE 45A"/>
    <property type="match status" value="1"/>
</dbReference>
<dbReference type="PANTHER" id="PTHR45745:SF1">
    <property type="entry name" value="PHOSPHOGLUCOMUTASE 2B-RELATED"/>
    <property type="match status" value="1"/>
</dbReference>
<sequence>MDWKETYQKWNQYGQLDHELKEQLAAISDDEKKLEDSFYKELEFGTGGMRGELGPGTNRMNIYTIRKAAEGLARYIEEKGEEAKSRGVAIAYDCRFKSSLFAMEAAKTLGEHGIQTYVFDSLRSTPELSFAVRYLHAYAGIVVTASHNPPEYNGFKVYGDDGGQLPPEEAGVIISKVNEVENELEVKVADEANLKDNGLLQMIGEKVDQAYQEQLQTIVVNRDIIHEVADDFKIVFTPLHGTGNIPVREGLAGMGFKHVDVVEEQEQPDPKFSTVKSPNPEEHAAFELAIAQGQKTDADILLGTDPDADRVGVAVKDEAGNYQVLTGNQVGALLLDYLISEKKRQGTLKPNATVLKTIVTSEIGRDIAKKHGLETIDTLTGFKFIGEKIKEFEESGEKSFLFGYEESYGYLIGDFVRDKDAVQACMMIAEVAAFYKTQGKTLYQGLLTIFEEYGYYFESLQSLTLKGKDGAEQIQALLSEFRSNPSVEVAGQSIVAIEDYQSSIRTLTASNDTETIDLPKSNVLKYKLADGSWFALRPSGTEPKIKFYFAVTGSTLEGTKEKLQILETELMKQVTALTK</sequence>
<dbReference type="GO" id="GO:0004614">
    <property type="term" value="F:phosphoglucomutase activity"/>
    <property type="evidence" value="ECO:0007669"/>
    <property type="project" value="UniProtKB-EC"/>
</dbReference>
<dbReference type="Pfam" id="PF02878">
    <property type="entry name" value="PGM_PMM_I"/>
    <property type="match status" value="1"/>
</dbReference>
<accession>A0A917WWM9</accession>
<evidence type="ECO:0000313" key="20">
    <source>
        <dbReference type="EMBL" id="GGM35637.1"/>
    </source>
</evidence>
<dbReference type="SUPFAM" id="SSF53738">
    <property type="entry name" value="Phosphoglucomutase, first 3 domains"/>
    <property type="match status" value="3"/>
</dbReference>
<keyword evidence="8" id="KW-0597">Phosphoprotein</keyword>
<evidence type="ECO:0000256" key="1">
    <source>
        <dbReference type="ARBA" id="ARBA00000443"/>
    </source>
</evidence>
<dbReference type="InterPro" id="IPR005841">
    <property type="entry name" value="Alpha-D-phosphohexomutase_SF"/>
</dbReference>
<gene>
    <name evidence="20" type="primary">manB</name>
    <name evidence="20" type="ORF">GCM10011351_22190</name>
</gene>
<evidence type="ECO:0000259" key="17">
    <source>
        <dbReference type="Pfam" id="PF02878"/>
    </source>
</evidence>
<dbReference type="EMBL" id="BMLG01000012">
    <property type="protein sequence ID" value="GGM35637.1"/>
    <property type="molecule type" value="Genomic_DNA"/>
</dbReference>
<dbReference type="GO" id="GO:0008973">
    <property type="term" value="F:phosphopentomutase activity"/>
    <property type="evidence" value="ECO:0007669"/>
    <property type="project" value="TreeGrafter"/>
</dbReference>
<dbReference type="PROSITE" id="PS00710">
    <property type="entry name" value="PGM_PMM"/>
    <property type="match status" value="1"/>
</dbReference>
<organism evidence="20 21">
    <name type="scientific">Paraliobacillus quinghaiensis</name>
    <dbReference type="NCBI Taxonomy" id="470815"/>
    <lineage>
        <taxon>Bacteria</taxon>
        <taxon>Bacillati</taxon>
        <taxon>Bacillota</taxon>
        <taxon>Bacilli</taxon>
        <taxon>Bacillales</taxon>
        <taxon>Bacillaceae</taxon>
        <taxon>Paraliobacillus</taxon>
    </lineage>
</organism>
<evidence type="ECO:0000256" key="15">
    <source>
        <dbReference type="RuleBase" id="RU004326"/>
    </source>
</evidence>
<dbReference type="GO" id="GO:0000287">
    <property type="term" value="F:magnesium ion binding"/>
    <property type="evidence" value="ECO:0007669"/>
    <property type="project" value="InterPro"/>
</dbReference>
<dbReference type="InterPro" id="IPR016066">
    <property type="entry name" value="A-D-PHexomutase_CS"/>
</dbReference>
<evidence type="ECO:0000256" key="2">
    <source>
        <dbReference type="ARBA" id="ARBA00001946"/>
    </source>
</evidence>
<comment type="similarity">
    <text evidence="5 15">Belongs to the phosphohexose mutase family.</text>
</comment>
<protein>
    <recommendedName>
        <fullName evidence="12">Phosphoglucomutase</fullName>
        <ecNumber evidence="6">5.4.2.2</ecNumber>
    </recommendedName>
    <alternativeName>
        <fullName evidence="14">Alpha-phosphoglucomutase</fullName>
    </alternativeName>
    <alternativeName>
        <fullName evidence="13">Glucose phosphomutase</fullName>
    </alternativeName>
</protein>
<comment type="pathway">
    <text evidence="4">Lipid metabolism.</text>
</comment>
<evidence type="ECO:0000256" key="11">
    <source>
        <dbReference type="ARBA" id="ARBA00023235"/>
    </source>
</evidence>
<comment type="caution">
    <text evidence="20">The sequence shown here is derived from an EMBL/GenBank/DDBJ whole genome shotgun (WGS) entry which is preliminary data.</text>
</comment>
<evidence type="ECO:0000259" key="16">
    <source>
        <dbReference type="Pfam" id="PF00408"/>
    </source>
</evidence>
<keyword evidence="9 15" id="KW-0479">Metal-binding</keyword>
<evidence type="ECO:0000256" key="4">
    <source>
        <dbReference type="ARBA" id="ARBA00005189"/>
    </source>
</evidence>
<keyword evidence="7" id="KW-0119">Carbohydrate metabolism</keyword>
<comment type="pathway">
    <text evidence="3">Glycolipid metabolism; diglucosyl-diacylglycerol biosynthesis.</text>
</comment>
<keyword evidence="21" id="KW-1185">Reference proteome</keyword>
<feature type="domain" description="Alpha-D-phosphohexomutase C-terminal" evidence="16">
    <location>
        <begin position="513"/>
        <end position="552"/>
    </location>
</feature>
<keyword evidence="10 15" id="KW-0460">Magnesium</keyword>
<dbReference type="Pfam" id="PF00408">
    <property type="entry name" value="PGM_PMM_IV"/>
    <property type="match status" value="1"/>
</dbReference>
<evidence type="ECO:0000256" key="9">
    <source>
        <dbReference type="ARBA" id="ARBA00022723"/>
    </source>
</evidence>
<feature type="domain" description="Alpha-D-phosphohexomutase alpha/beta/alpha" evidence="19">
    <location>
        <begin position="327"/>
        <end position="448"/>
    </location>
</feature>
<evidence type="ECO:0000256" key="8">
    <source>
        <dbReference type="ARBA" id="ARBA00022553"/>
    </source>
</evidence>
<evidence type="ECO:0000256" key="14">
    <source>
        <dbReference type="ARBA" id="ARBA00041467"/>
    </source>
</evidence>
<dbReference type="InterPro" id="IPR005844">
    <property type="entry name" value="A-D-PHexomutase_a/b/a-I"/>
</dbReference>
<reference evidence="20" key="1">
    <citation type="journal article" date="2014" name="Int. J. Syst. Evol. Microbiol.">
        <title>Complete genome sequence of Corynebacterium casei LMG S-19264T (=DSM 44701T), isolated from a smear-ripened cheese.</title>
        <authorList>
            <consortium name="US DOE Joint Genome Institute (JGI-PGF)"/>
            <person name="Walter F."/>
            <person name="Albersmeier A."/>
            <person name="Kalinowski J."/>
            <person name="Ruckert C."/>
        </authorList>
    </citation>
    <scope>NUCLEOTIDE SEQUENCE</scope>
    <source>
        <strain evidence="20">CGMCC 1.6333</strain>
    </source>
</reference>
<comment type="catalytic activity">
    <reaction evidence="1">
        <text>alpha-D-glucose 1-phosphate = alpha-D-glucose 6-phosphate</text>
        <dbReference type="Rhea" id="RHEA:23536"/>
        <dbReference type="ChEBI" id="CHEBI:58225"/>
        <dbReference type="ChEBI" id="CHEBI:58601"/>
        <dbReference type="EC" id="5.4.2.2"/>
    </reaction>
</comment>
<dbReference type="Proteomes" id="UP000618460">
    <property type="component" value="Unassembled WGS sequence"/>
</dbReference>
<dbReference type="OrthoDB" id="9806956at2"/>
<dbReference type="CDD" id="cd05799">
    <property type="entry name" value="PGM2"/>
    <property type="match status" value="1"/>
</dbReference>
<evidence type="ECO:0000259" key="18">
    <source>
        <dbReference type="Pfam" id="PF02879"/>
    </source>
</evidence>
<evidence type="ECO:0000259" key="19">
    <source>
        <dbReference type="Pfam" id="PF02880"/>
    </source>
</evidence>
<dbReference type="Pfam" id="PF02879">
    <property type="entry name" value="PGM_PMM_II"/>
    <property type="match status" value="1"/>
</dbReference>
<evidence type="ECO:0000313" key="21">
    <source>
        <dbReference type="Proteomes" id="UP000618460"/>
    </source>
</evidence>
<dbReference type="EC" id="5.4.2.2" evidence="6"/>
<dbReference type="GO" id="GO:0006006">
    <property type="term" value="P:glucose metabolic process"/>
    <property type="evidence" value="ECO:0007669"/>
    <property type="project" value="UniProtKB-KW"/>
</dbReference>
<dbReference type="InterPro" id="IPR016055">
    <property type="entry name" value="A-D-PHexomutase_a/b/a-I/II/III"/>
</dbReference>
<dbReference type="InterPro" id="IPR005845">
    <property type="entry name" value="A-D-PHexomutase_a/b/a-II"/>
</dbReference>
<dbReference type="Gene3D" id="3.30.310.50">
    <property type="entry name" value="Alpha-D-phosphohexomutase, C-terminal domain"/>
    <property type="match status" value="1"/>
</dbReference>
<dbReference type="SUPFAM" id="SSF55957">
    <property type="entry name" value="Phosphoglucomutase, C-terminal domain"/>
    <property type="match status" value="1"/>
</dbReference>
<feature type="domain" description="Alpha-D-phosphohexomutase alpha/beta/alpha" evidence="17">
    <location>
        <begin position="43"/>
        <end position="181"/>
    </location>
</feature>
<keyword evidence="11" id="KW-0413">Isomerase</keyword>
<reference evidence="20" key="2">
    <citation type="submission" date="2020-09" db="EMBL/GenBank/DDBJ databases">
        <authorList>
            <person name="Sun Q."/>
            <person name="Zhou Y."/>
        </authorList>
    </citation>
    <scope>NUCLEOTIDE SEQUENCE</scope>
    <source>
        <strain evidence="20">CGMCC 1.6333</strain>
    </source>
</reference>
<feature type="domain" description="Alpha-D-phosphohexomutase alpha/beta/alpha" evidence="18">
    <location>
        <begin position="211"/>
        <end position="320"/>
    </location>
</feature>
<evidence type="ECO:0000256" key="6">
    <source>
        <dbReference type="ARBA" id="ARBA00012728"/>
    </source>
</evidence>
<keyword evidence="7" id="KW-0313">Glucose metabolism</keyword>
<dbReference type="Pfam" id="PF02880">
    <property type="entry name" value="PGM_PMM_III"/>
    <property type="match status" value="1"/>
</dbReference>